<dbReference type="HOGENOM" id="CLU_429478_0_0_10"/>
<protein>
    <submittedName>
        <fullName evidence="1">Uncharacterized protein</fullName>
    </submittedName>
</protein>
<evidence type="ECO:0000313" key="2">
    <source>
        <dbReference type="Proteomes" id="UP000009011"/>
    </source>
</evidence>
<reference evidence="1 2" key="1">
    <citation type="journal article" date="2013" name="PLoS ONE">
        <title>Genomic analysis of Melioribacter roseus, facultatively anaerobic organotrophic bacterium representing a novel deep lineage within Bacteriodetes/Chlorobi group.</title>
        <authorList>
            <person name="Kadnikov V.V."/>
            <person name="Mardanov A.V."/>
            <person name="Podosokorskaya O.A."/>
            <person name="Gavrilov S.N."/>
            <person name="Kublanov I.V."/>
            <person name="Beletsky A.V."/>
            <person name="Bonch-Osmolovskaya E.A."/>
            <person name="Ravin N.V."/>
        </authorList>
    </citation>
    <scope>NUCLEOTIDE SEQUENCE [LARGE SCALE GENOMIC DNA]</scope>
    <source>
        <strain evidence="2">JCM 17771 / P3M-2</strain>
    </source>
</reference>
<gene>
    <name evidence="1" type="ordered locus">MROS_2850</name>
</gene>
<dbReference type="RefSeq" id="WP_014857510.1">
    <property type="nucleotide sequence ID" value="NC_018178.1"/>
</dbReference>
<name>I6ZAB4_MELRP</name>
<sequence length="640" mass="74198">MSIKNKILSGLAYLLIFLLSSNISSVAQVLRDSSIYSVDSFSGKLLRNTVDKQLNTYIFNTKLNYNYRFSGLFIGLDENFSSTVINSTEKNIKDEQYLRFLAQYKFNNYIKTGLLFYNNSYKDSRLFSINKTNVTQASFYAGSQPWEGLEITAFGGKSSNSQIEETDEGIIYGGEIKLAPTNINEFILSSFMKYQNEDISPRKNSIRYVKFDLNNELENLKNQISFNYSEQRRDFYFKADSITSYEFGVNNNIQTRKESDYHIIDRLTFAQLNSPLKFELTGKLSWKQVERSTRYVSIANTSSSSFDAEIQEMNLELGTNIDYTTDNLKSTLRFTYSERDENHKPREIEGLSQIIFNQREKTESLKNNFSKIAHISFSSLYKISDNDLLTFNLYHRKLQYDTPSPDNYDDRDELLSTASLTYLKRLSRIFAAFINLEGTFNKTVYIFSRRSSNNNVQRILKFGAGGIIESGKFRSVNTAEVSANYTVFDYEKLNPNYKSFSYRHLMLKDSTLTNVWKNLDFFVTSYIKFSEQGDFNWDSFSASPVRFLSEFYAEPKLIFKIEGFHLGLGIRYFILETYNYTTGLEKNLASTYKSIGPIASARYIIGSKIDFTFDGTYEFITSSNNGRELINFNMYLNYRL</sequence>
<accession>I6ZAB4</accession>
<dbReference type="EMBL" id="CP003557">
    <property type="protein sequence ID" value="AFN76080.1"/>
    <property type="molecule type" value="Genomic_DNA"/>
</dbReference>
<dbReference type="STRING" id="1191523.MROS_2850"/>
<evidence type="ECO:0000313" key="1">
    <source>
        <dbReference type="EMBL" id="AFN76080.1"/>
    </source>
</evidence>
<organism evidence="1 2">
    <name type="scientific">Melioribacter roseus (strain DSM 23840 / JCM 17771 / VKM B-2668 / P3M-2)</name>
    <dbReference type="NCBI Taxonomy" id="1191523"/>
    <lineage>
        <taxon>Bacteria</taxon>
        <taxon>Pseudomonadati</taxon>
        <taxon>Ignavibacteriota</taxon>
        <taxon>Ignavibacteria</taxon>
        <taxon>Ignavibacteriales</taxon>
        <taxon>Melioribacteraceae</taxon>
        <taxon>Melioribacter</taxon>
    </lineage>
</organism>
<dbReference type="eggNOG" id="ENOG5033MYV">
    <property type="taxonomic scope" value="Bacteria"/>
</dbReference>
<dbReference type="KEGG" id="mro:MROS_2850"/>
<dbReference type="AlphaFoldDB" id="I6ZAB4"/>
<dbReference type="Proteomes" id="UP000009011">
    <property type="component" value="Chromosome"/>
</dbReference>
<dbReference type="OrthoDB" id="859050at2"/>
<proteinExistence type="predicted"/>
<keyword evidence="2" id="KW-1185">Reference proteome</keyword>